<dbReference type="EMBL" id="MU005603">
    <property type="protein sequence ID" value="KAF2679434.1"/>
    <property type="molecule type" value="Genomic_DNA"/>
</dbReference>
<evidence type="ECO:0000256" key="1">
    <source>
        <dbReference type="SAM" id="Phobius"/>
    </source>
</evidence>
<accession>A0A6G1IMG1</accession>
<evidence type="ECO:0000313" key="2">
    <source>
        <dbReference type="EMBL" id="KAF2679434.1"/>
    </source>
</evidence>
<keyword evidence="3" id="KW-1185">Reference proteome</keyword>
<evidence type="ECO:0000313" key="3">
    <source>
        <dbReference type="Proteomes" id="UP000799291"/>
    </source>
</evidence>
<sequence length="151" mass="17403">MIFIVQLVFLWMVSFEDNTFDMLPLIWAAVGAFWIFISYCITHTMLYGWPYHVTDDIESGDDFQLIGQIDTEGFTYKTGFGFVVFFKTLAMTLGLITLLIVDAVFAVTSRNAIGLPTNWNAFDFWSFNLLTLAMIAPVWTYMPFRISLMTR</sequence>
<feature type="transmembrane region" description="Helical" evidence="1">
    <location>
        <begin position="25"/>
        <end position="42"/>
    </location>
</feature>
<keyword evidence="1" id="KW-0472">Membrane</keyword>
<feature type="transmembrane region" description="Helical" evidence="1">
    <location>
        <begin position="125"/>
        <end position="144"/>
    </location>
</feature>
<keyword evidence="1" id="KW-1133">Transmembrane helix</keyword>
<name>A0A6G1IMG1_9PLEO</name>
<keyword evidence="1" id="KW-0812">Transmembrane</keyword>
<reference evidence="2" key="1">
    <citation type="journal article" date="2020" name="Stud. Mycol.">
        <title>101 Dothideomycetes genomes: a test case for predicting lifestyles and emergence of pathogens.</title>
        <authorList>
            <person name="Haridas S."/>
            <person name="Albert R."/>
            <person name="Binder M."/>
            <person name="Bloem J."/>
            <person name="Labutti K."/>
            <person name="Salamov A."/>
            <person name="Andreopoulos B."/>
            <person name="Baker S."/>
            <person name="Barry K."/>
            <person name="Bills G."/>
            <person name="Bluhm B."/>
            <person name="Cannon C."/>
            <person name="Castanera R."/>
            <person name="Culley D."/>
            <person name="Daum C."/>
            <person name="Ezra D."/>
            <person name="Gonzalez J."/>
            <person name="Henrissat B."/>
            <person name="Kuo A."/>
            <person name="Liang C."/>
            <person name="Lipzen A."/>
            <person name="Lutzoni F."/>
            <person name="Magnuson J."/>
            <person name="Mondo S."/>
            <person name="Nolan M."/>
            <person name="Ohm R."/>
            <person name="Pangilinan J."/>
            <person name="Park H.-J."/>
            <person name="Ramirez L."/>
            <person name="Alfaro M."/>
            <person name="Sun H."/>
            <person name="Tritt A."/>
            <person name="Yoshinaga Y."/>
            <person name="Zwiers L.-H."/>
            <person name="Turgeon B."/>
            <person name="Goodwin S."/>
            <person name="Spatafora J."/>
            <person name="Crous P."/>
            <person name="Grigoriev I."/>
        </authorList>
    </citation>
    <scope>NUCLEOTIDE SEQUENCE</scope>
    <source>
        <strain evidence="2">CBS 122367</strain>
    </source>
</reference>
<proteinExistence type="predicted"/>
<feature type="transmembrane region" description="Helical" evidence="1">
    <location>
        <begin position="84"/>
        <end position="105"/>
    </location>
</feature>
<dbReference type="Proteomes" id="UP000799291">
    <property type="component" value="Unassembled WGS sequence"/>
</dbReference>
<dbReference type="AlphaFoldDB" id="A0A6G1IMG1"/>
<protein>
    <submittedName>
        <fullName evidence="2">Uncharacterized protein</fullName>
    </submittedName>
</protein>
<organism evidence="2 3">
    <name type="scientific">Lentithecium fluviatile CBS 122367</name>
    <dbReference type="NCBI Taxonomy" id="1168545"/>
    <lineage>
        <taxon>Eukaryota</taxon>
        <taxon>Fungi</taxon>
        <taxon>Dikarya</taxon>
        <taxon>Ascomycota</taxon>
        <taxon>Pezizomycotina</taxon>
        <taxon>Dothideomycetes</taxon>
        <taxon>Pleosporomycetidae</taxon>
        <taxon>Pleosporales</taxon>
        <taxon>Massarineae</taxon>
        <taxon>Lentitheciaceae</taxon>
        <taxon>Lentithecium</taxon>
    </lineage>
</organism>
<gene>
    <name evidence="2" type="ORF">K458DRAFT_393846</name>
</gene>